<keyword evidence="1 3" id="KW-0853">WD repeat</keyword>
<dbReference type="GO" id="GO:0017070">
    <property type="term" value="F:U6 snRNA binding"/>
    <property type="evidence" value="ECO:0007669"/>
    <property type="project" value="TreeGrafter"/>
</dbReference>
<dbReference type="PROSITE" id="PS00678">
    <property type="entry name" value="WD_REPEATS_1"/>
    <property type="match status" value="2"/>
</dbReference>
<keyword evidence="5" id="KW-1185">Reference proteome</keyword>
<feature type="repeat" description="WD" evidence="3">
    <location>
        <begin position="201"/>
        <end position="237"/>
    </location>
</feature>
<reference evidence="4 5" key="1">
    <citation type="submission" date="2024-03" db="EMBL/GenBank/DDBJ databases">
        <title>The Acrasis kona genome and developmental transcriptomes reveal deep origins of eukaryotic multicellular pathways.</title>
        <authorList>
            <person name="Sheikh S."/>
            <person name="Fu C.-J."/>
            <person name="Brown M.W."/>
            <person name="Baldauf S.L."/>
        </authorList>
    </citation>
    <scope>NUCLEOTIDE SEQUENCE [LARGE SCALE GENOMIC DNA]</scope>
    <source>
        <strain evidence="4 5">ATCC MYA-3509</strain>
    </source>
</reference>
<dbReference type="PANTHER" id="PTHR19846:SF0">
    <property type="entry name" value="PRE-MRNA PROCESSING FACTOR 4"/>
    <property type="match status" value="1"/>
</dbReference>
<evidence type="ECO:0000313" key="5">
    <source>
        <dbReference type="Proteomes" id="UP001431209"/>
    </source>
</evidence>
<dbReference type="PRINTS" id="PR00320">
    <property type="entry name" value="GPROTEINBRPT"/>
</dbReference>
<dbReference type="GO" id="GO:0000398">
    <property type="term" value="P:mRNA splicing, via spliceosome"/>
    <property type="evidence" value="ECO:0007669"/>
    <property type="project" value="TreeGrafter"/>
</dbReference>
<name>A0AAW2ZBU0_9EUKA</name>
<evidence type="ECO:0000256" key="2">
    <source>
        <dbReference type="ARBA" id="ARBA00022737"/>
    </source>
</evidence>
<dbReference type="SMART" id="SM00320">
    <property type="entry name" value="WD40"/>
    <property type="match status" value="5"/>
</dbReference>
<dbReference type="AlphaFoldDB" id="A0AAW2ZBU0"/>
<evidence type="ECO:0000256" key="3">
    <source>
        <dbReference type="PROSITE-ProRule" id="PRU00221"/>
    </source>
</evidence>
<dbReference type="PROSITE" id="PS50294">
    <property type="entry name" value="WD_REPEATS_REGION"/>
    <property type="match status" value="2"/>
</dbReference>
<evidence type="ECO:0000313" key="4">
    <source>
        <dbReference type="EMBL" id="KAL0486488.1"/>
    </source>
</evidence>
<dbReference type="Pfam" id="PF00400">
    <property type="entry name" value="WD40"/>
    <property type="match status" value="3"/>
</dbReference>
<proteinExistence type="predicted"/>
<gene>
    <name evidence="4" type="ORF">AKO1_012002</name>
</gene>
<dbReference type="PANTHER" id="PTHR19846">
    <property type="entry name" value="WD40 REPEAT PROTEIN"/>
    <property type="match status" value="1"/>
</dbReference>
<comment type="caution">
    <text evidence="4">The sequence shown here is derived from an EMBL/GenBank/DDBJ whole genome shotgun (WGS) entry which is preliminary data.</text>
</comment>
<dbReference type="GO" id="GO:0046540">
    <property type="term" value="C:U4/U6 x U5 tri-snRNP complex"/>
    <property type="evidence" value="ECO:0007669"/>
    <property type="project" value="TreeGrafter"/>
</dbReference>
<dbReference type="SUPFAM" id="SSF50978">
    <property type="entry name" value="WD40 repeat-like"/>
    <property type="match status" value="1"/>
</dbReference>
<dbReference type="GO" id="GO:0030621">
    <property type="term" value="F:U4 snRNA binding"/>
    <property type="evidence" value="ECO:0007669"/>
    <property type="project" value="TreeGrafter"/>
</dbReference>
<dbReference type="InterPro" id="IPR020472">
    <property type="entry name" value="WD40_PAC1"/>
</dbReference>
<organism evidence="4 5">
    <name type="scientific">Acrasis kona</name>
    <dbReference type="NCBI Taxonomy" id="1008807"/>
    <lineage>
        <taxon>Eukaryota</taxon>
        <taxon>Discoba</taxon>
        <taxon>Heterolobosea</taxon>
        <taxon>Tetramitia</taxon>
        <taxon>Eutetramitia</taxon>
        <taxon>Acrasidae</taxon>
        <taxon>Acrasis</taxon>
    </lineage>
</organism>
<evidence type="ECO:0000256" key="1">
    <source>
        <dbReference type="ARBA" id="ARBA00022574"/>
    </source>
</evidence>
<dbReference type="Gene3D" id="2.130.10.10">
    <property type="entry name" value="YVTN repeat-like/Quinoprotein amine dehydrogenase"/>
    <property type="match status" value="2"/>
</dbReference>
<dbReference type="InterPro" id="IPR036322">
    <property type="entry name" value="WD40_repeat_dom_sf"/>
</dbReference>
<feature type="repeat" description="WD" evidence="3">
    <location>
        <begin position="158"/>
        <end position="199"/>
    </location>
</feature>
<dbReference type="Proteomes" id="UP001431209">
    <property type="component" value="Unassembled WGS sequence"/>
</dbReference>
<dbReference type="PROSITE" id="PS50082">
    <property type="entry name" value="WD_REPEATS_2"/>
    <property type="match status" value="3"/>
</dbReference>
<dbReference type="EMBL" id="JAOPGA020001235">
    <property type="protein sequence ID" value="KAL0486488.1"/>
    <property type="molecule type" value="Genomic_DNA"/>
</dbReference>
<feature type="repeat" description="WD" evidence="3">
    <location>
        <begin position="287"/>
        <end position="328"/>
    </location>
</feature>
<sequence length="329" mass="36846">MTTQMKSIYENRGADDINNIATQDLLSDADIIENSDNEDDGQEFDYVEEDLDDDGYYPDEYIPAPQPTKQTDEFYCIENANLFRNKPVQTSKRLAQTQPTLHKGVISSCDFSLWDQGNHVITAGWDSRVHFFDLQQHYGVDQSDETTITTITAPLRELEGHEGIVNDVRSANSTPMIVSSGQDGTARLWDVRSGAASINVLKGHNNESVSAAVFTNNDRFVVSGSEDGLLKIWDVRNLGKSVKGVHLHSGINDISISDYHSRISVALNKRQCKIFDLSGTCLNTYQKSGHDLMVTGTAWSNDGLSVYTSSIDRQIIQWQFETNMEYNEK</sequence>
<dbReference type="InterPro" id="IPR019775">
    <property type="entry name" value="WD40_repeat_CS"/>
</dbReference>
<protein>
    <submittedName>
        <fullName evidence="4">WD repeat-containing protein</fullName>
    </submittedName>
</protein>
<keyword evidence="2" id="KW-0677">Repeat</keyword>
<dbReference type="InterPro" id="IPR015943">
    <property type="entry name" value="WD40/YVTN_repeat-like_dom_sf"/>
</dbReference>
<accession>A0AAW2ZBU0</accession>
<dbReference type="InterPro" id="IPR001680">
    <property type="entry name" value="WD40_rpt"/>
</dbReference>